<dbReference type="GO" id="GO:0008643">
    <property type="term" value="P:carbohydrate transport"/>
    <property type="evidence" value="ECO:0007669"/>
    <property type="project" value="InterPro"/>
</dbReference>
<dbReference type="InterPro" id="IPR001927">
    <property type="entry name" value="Na/Gal_symport"/>
</dbReference>
<dbReference type="SUPFAM" id="SSF103473">
    <property type="entry name" value="MFS general substrate transporter"/>
    <property type="match status" value="1"/>
</dbReference>
<dbReference type="InterPro" id="IPR036259">
    <property type="entry name" value="MFS_trans_sf"/>
</dbReference>
<dbReference type="InterPro" id="IPR039672">
    <property type="entry name" value="MFS_2"/>
</dbReference>
<gene>
    <name evidence="3" type="ORF">IAC73_01530</name>
</gene>
<feature type="transmembrane region" description="Helical" evidence="2">
    <location>
        <begin position="322"/>
        <end position="342"/>
    </location>
</feature>
<dbReference type="Gene3D" id="1.20.1250.20">
    <property type="entry name" value="MFS general substrate transporter like domains"/>
    <property type="match status" value="1"/>
</dbReference>
<keyword evidence="2" id="KW-1133">Transmembrane helix</keyword>
<feature type="transmembrane region" description="Helical" evidence="2">
    <location>
        <begin position="299"/>
        <end position="316"/>
    </location>
</feature>
<evidence type="ECO:0000256" key="1">
    <source>
        <dbReference type="SAM" id="MobiDB-lite"/>
    </source>
</evidence>
<dbReference type="EMBL" id="DVOE01000020">
    <property type="protein sequence ID" value="HIU98509.1"/>
    <property type="molecule type" value="Genomic_DNA"/>
</dbReference>
<feature type="transmembrane region" description="Helical" evidence="2">
    <location>
        <begin position="267"/>
        <end position="287"/>
    </location>
</feature>
<feature type="transmembrane region" description="Helical" evidence="2">
    <location>
        <begin position="116"/>
        <end position="136"/>
    </location>
</feature>
<dbReference type="PANTHER" id="PTHR11328:SF24">
    <property type="entry name" value="MAJOR FACILITATOR SUPERFAMILY (MFS) PROFILE DOMAIN-CONTAINING PROTEIN"/>
    <property type="match status" value="1"/>
</dbReference>
<dbReference type="NCBIfam" id="TIGR00792">
    <property type="entry name" value="gph"/>
    <property type="match status" value="1"/>
</dbReference>
<feature type="region of interest" description="Disordered" evidence="1">
    <location>
        <begin position="480"/>
        <end position="513"/>
    </location>
</feature>
<dbReference type="Proteomes" id="UP000886857">
    <property type="component" value="Unassembled WGS sequence"/>
</dbReference>
<dbReference type="PANTHER" id="PTHR11328">
    <property type="entry name" value="MAJOR FACILITATOR SUPERFAMILY DOMAIN-CONTAINING PROTEIN"/>
    <property type="match status" value="1"/>
</dbReference>
<evidence type="ECO:0000256" key="2">
    <source>
        <dbReference type="SAM" id="Phobius"/>
    </source>
</evidence>
<feature type="transmembrane region" description="Helical" evidence="2">
    <location>
        <begin position="230"/>
        <end position="255"/>
    </location>
</feature>
<protein>
    <submittedName>
        <fullName evidence="3">MFS transporter</fullName>
    </submittedName>
</protein>
<feature type="transmembrane region" description="Helical" evidence="2">
    <location>
        <begin position="84"/>
        <end position="104"/>
    </location>
</feature>
<dbReference type="AlphaFoldDB" id="A0A9D1SVS1"/>
<dbReference type="GO" id="GO:0005886">
    <property type="term" value="C:plasma membrane"/>
    <property type="evidence" value="ECO:0007669"/>
    <property type="project" value="TreeGrafter"/>
</dbReference>
<evidence type="ECO:0000313" key="3">
    <source>
        <dbReference type="EMBL" id="HIU98509.1"/>
    </source>
</evidence>
<comment type="caution">
    <text evidence="3">The sequence shown here is derived from an EMBL/GenBank/DDBJ whole genome shotgun (WGS) entry which is preliminary data.</text>
</comment>
<accession>A0A9D1SVS1</accession>
<name>A0A9D1SVS1_9FIRM</name>
<keyword evidence="2" id="KW-0812">Transmembrane</keyword>
<dbReference type="GO" id="GO:0006814">
    <property type="term" value="P:sodium ion transport"/>
    <property type="evidence" value="ECO:0007669"/>
    <property type="project" value="InterPro"/>
</dbReference>
<organism evidence="3 4">
    <name type="scientific">Candidatus Limadaptatus stercoripullorum</name>
    <dbReference type="NCBI Taxonomy" id="2840846"/>
    <lineage>
        <taxon>Bacteria</taxon>
        <taxon>Bacillati</taxon>
        <taxon>Bacillota</taxon>
        <taxon>Clostridia</taxon>
        <taxon>Eubacteriales</taxon>
        <taxon>Candidatus Limadaptatus</taxon>
    </lineage>
</organism>
<evidence type="ECO:0000313" key="4">
    <source>
        <dbReference type="Proteomes" id="UP000886857"/>
    </source>
</evidence>
<feature type="transmembrane region" description="Helical" evidence="2">
    <location>
        <begin position="47"/>
        <end position="72"/>
    </location>
</feature>
<reference evidence="3" key="2">
    <citation type="journal article" date="2021" name="PeerJ">
        <title>Extensive microbial diversity within the chicken gut microbiome revealed by metagenomics and culture.</title>
        <authorList>
            <person name="Gilroy R."/>
            <person name="Ravi A."/>
            <person name="Getino M."/>
            <person name="Pursley I."/>
            <person name="Horton D.L."/>
            <person name="Alikhan N.F."/>
            <person name="Baker D."/>
            <person name="Gharbi K."/>
            <person name="Hall N."/>
            <person name="Watson M."/>
            <person name="Adriaenssens E.M."/>
            <person name="Foster-Nyarko E."/>
            <person name="Jarju S."/>
            <person name="Secka A."/>
            <person name="Antonio M."/>
            <person name="Oren A."/>
            <person name="Chaudhuri R.R."/>
            <person name="La Ragione R."/>
            <person name="Hildebrand F."/>
            <person name="Pallen M.J."/>
        </authorList>
    </citation>
    <scope>NUCLEOTIDE SEQUENCE</scope>
    <source>
        <strain evidence="3">10406</strain>
    </source>
</reference>
<proteinExistence type="predicted"/>
<keyword evidence="2" id="KW-0472">Membrane</keyword>
<feature type="transmembrane region" description="Helical" evidence="2">
    <location>
        <begin position="376"/>
        <end position="395"/>
    </location>
</feature>
<feature type="transmembrane region" description="Helical" evidence="2">
    <location>
        <begin position="415"/>
        <end position="436"/>
    </location>
</feature>
<feature type="transmembrane region" description="Helical" evidence="2">
    <location>
        <begin position="148"/>
        <end position="168"/>
    </location>
</feature>
<feature type="transmembrane region" description="Helical" evidence="2">
    <location>
        <begin position="180"/>
        <end position="202"/>
    </location>
</feature>
<dbReference type="Pfam" id="PF13347">
    <property type="entry name" value="MFS_2"/>
    <property type="match status" value="1"/>
</dbReference>
<reference evidence="3" key="1">
    <citation type="submission" date="2020-10" db="EMBL/GenBank/DDBJ databases">
        <authorList>
            <person name="Gilroy R."/>
        </authorList>
    </citation>
    <scope>NUCLEOTIDE SEQUENCE</scope>
    <source>
        <strain evidence="3">10406</strain>
    </source>
</reference>
<feature type="transmembrane region" description="Helical" evidence="2">
    <location>
        <begin position="14"/>
        <end position="35"/>
    </location>
</feature>
<sequence>MSNPNYVVRGKEKFGYGFAAVGSYMVSGIVSSYFLNYVTDILILKEWWFTIALILVGRISDMITDPIMGVIVDKTRTKAGKMRPYVKAGSFLIGIVAILMYFPLSGSEPGKMVWAMVMYVGFGLAYTLVDVPAMGMMSVATPDKDERASLLSFYVTVGSVGGLMPTVLYMVLDFFVPAKWIYFVLGVIVGIVAFAAYLYLYLHSTERFATQTEQIKVKDMVKAVSKNKPMALALLMSMLASPRYMIMSVAIYISIYVVEIPGLESGTVLVLLYIVVGAGMFAGILLTPPTYKKLGYKNASLLYGGIGAVFLGAGFGVGLVNIYAALPFMTIGGLGLGAYNTLPYPMVGDSLDYLEWKTGERMEGICFSLNSFVTKFNNAVGVLGVIVGLMVVEYVQPVESGVYLPQSDATKDGMFALATLIPAIGFALSLIPMFFYDYTGKRKERILAELEERRAAKAALAAAADGGDIRVETEQAEPALTESVFVTEDDSALSEKTPPCDTAADGQESDDRV</sequence>
<dbReference type="GO" id="GO:0015293">
    <property type="term" value="F:symporter activity"/>
    <property type="evidence" value="ECO:0007669"/>
    <property type="project" value="InterPro"/>
</dbReference>